<name>A0A8J5T787_ZIZPA</name>
<feature type="region of interest" description="Disordered" evidence="1">
    <location>
        <begin position="141"/>
        <end position="175"/>
    </location>
</feature>
<reference evidence="2" key="2">
    <citation type="submission" date="2021-02" db="EMBL/GenBank/DDBJ databases">
        <authorList>
            <person name="Kimball J.A."/>
            <person name="Haas M.W."/>
            <person name="Macchietto M."/>
            <person name="Kono T."/>
            <person name="Duquette J."/>
            <person name="Shao M."/>
        </authorList>
    </citation>
    <scope>NUCLEOTIDE SEQUENCE</scope>
    <source>
        <tissue evidence="2">Fresh leaf tissue</tissue>
    </source>
</reference>
<feature type="region of interest" description="Disordered" evidence="1">
    <location>
        <begin position="100"/>
        <end position="128"/>
    </location>
</feature>
<dbReference type="AlphaFoldDB" id="A0A8J5T787"/>
<dbReference type="EMBL" id="JAAALK010000283">
    <property type="protein sequence ID" value="KAG8074573.1"/>
    <property type="molecule type" value="Genomic_DNA"/>
</dbReference>
<accession>A0A8J5T787</accession>
<organism evidence="2 3">
    <name type="scientific">Zizania palustris</name>
    <name type="common">Northern wild rice</name>
    <dbReference type="NCBI Taxonomy" id="103762"/>
    <lineage>
        <taxon>Eukaryota</taxon>
        <taxon>Viridiplantae</taxon>
        <taxon>Streptophyta</taxon>
        <taxon>Embryophyta</taxon>
        <taxon>Tracheophyta</taxon>
        <taxon>Spermatophyta</taxon>
        <taxon>Magnoliopsida</taxon>
        <taxon>Liliopsida</taxon>
        <taxon>Poales</taxon>
        <taxon>Poaceae</taxon>
        <taxon>BOP clade</taxon>
        <taxon>Oryzoideae</taxon>
        <taxon>Oryzeae</taxon>
        <taxon>Zizaniinae</taxon>
        <taxon>Zizania</taxon>
    </lineage>
</organism>
<feature type="compositionally biased region" description="Gly residues" evidence="1">
    <location>
        <begin position="141"/>
        <end position="155"/>
    </location>
</feature>
<proteinExistence type="predicted"/>
<sequence>MLLWVHVSHRGSQQLGTVRGWGPEGAAKFDPQDLAHVSSSLPPCLHGPCELVYICDSVPCHAAGESLSMVLHLRPQLYVSMDLRQHTFHIAPFALRAPATPSPPGSGWLPDGSFAAVKPESPDSYDGSSIGSFLASSYGGNDAGEGGGRGGGGLQGEALPRGEAAAVGQVRRRDP</sequence>
<dbReference type="Proteomes" id="UP000729402">
    <property type="component" value="Unassembled WGS sequence"/>
</dbReference>
<keyword evidence="3" id="KW-1185">Reference proteome</keyword>
<evidence type="ECO:0000313" key="3">
    <source>
        <dbReference type="Proteomes" id="UP000729402"/>
    </source>
</evidence>
<protein>
    <submittedName>
        <fullName evidence="2">Uncharacterized protein</fullName>
    </submittedName>
</protein>
<gene>
    <name evidence="2" type="ORF">GUJ93_ZPchr0006g42758</name>
</gene>
<reference evidence="2" key="1">
    <citation type="journal article" date="2021" name="bioRxiv">
        <title>Whole Genome Assembly and Annotation of Northern Wild Rice, Zizania palustris L., Supports a Whole Genome Duplication in the Zizania Genus.</title>
        <authorList>
            <person name="Haas M."/>
            <person name="Kono T."/>
            <person name="Macchietto M."/>
            <person name="Millas R."/>
            <person name="McGilp L."/>
            <person name="Shao M."/>
            <person name="Duquette J."/>
            <person name="Hirsch C.N."/>
            <person name="Kimball J."/>
        </authorList>
    </citation>
    <scope>NUCLEOTIDE SEQUENCE</scope>
    <source>
        <tissue evidence="2">Fresh leaf tissue</tissue>
    </source>
</reference>
<evidence type="ECO:0000313" key="2">
    <source>
        <dbReference type="EMBL" id="KAG8074573.1"/>
    </source>
</evidence>
<comment type="caution">
    <text evidence="2">The sequence shown here is derived from an EMBL/GenBank/DDBJ whole genome shotgun (WGS) entry which is preliminary data.</text>
</comment>
<evidence type="ECO:0000256" key="1">
    <source>
        <dbReference type="SAM" id="MobiDB-lite"/>
    </source>
</evidence>